<dbReference type="EMBL" id="SNZR01000011">
    <property type="protein sequence ID" value="TDR93146.1"/>
    <property type="molecule type" value="Genomic_DNA"/>
</dbReference>
<organism evidence="2 3">
    <name type="scientific">Enterovirga rhinocerotis</name>
    <dbReference type="NCBI Taxonomy" id="1339210"/>
    <lineage>
        <taxon>Bacteria</taxon>
        <taxon>Pseudomonadati</taxon>
        <taxon>Pseudomonadota</taxon>
        <taxon>Alphaproteobacteria</taxon>
        <taxon>Hyphomicrobiales</taxon>
        <taxon>Methylobacteriaceae</taxon>
        <taxon>Enterovirga</taxon>
    </lineage>
</organism>
<accession>A0A4R7C8H1</accession>
<dbReference type="Proteomes" id="UP000295122">
    <property type="component" value="Unassembled WGS sequence"/>
</dbReference>
<proteinExistence type="predicted"/>
<dbReference type="RefSeq" id="WP_133768172.1">
    <property type="nucleotide sequence ID" value="NZ_SNZR01000011.1"/>
</dbReference>
<feature type="region of interest" description="Disordered" evidence="1">
    <location>
        <begin position="131"/>
        <end position="154"/>
    </location>
</feature>
<gene>
    <name evidence="2" type="ORF">EV668_0400</name>
</gene>
<evidence type="ECO:0000313" key="3">
    <source>
        <dbReference type="Proteomes" id="UP000295122"/>
    </source>
</evidence>
<sequence>MQPQLGRERPSIGGPEEAERVLAAFAGTIAELESVLDAETEDLSSGRIRSALSREERKSDLAAGYLRGLELVRANAVALARFAPEAAGRLRHAHRGFRAALERNQAVIATARAVSEGLVKGVADEMARQSRPAGYGVSTPQPATGSPLVYSRRF</sequence>
<evidence type="ECO:0000256" key="1">
    <source>
        <dbReference type="SAM" id="MobiDB-lite"/>
    </source>
</evidence>
<dbReference type="OrthoDB" id="7677847at2"/>
<reference evidence="2 3" key="1">
    <citation type="submission" date="2019-03" db="EMBL/GenBank/DDBJ databases">
        <title>Genomic Encyclopedia of Type Strains, Phase IV (KMG-IV): sequencing the most valuable type-strain genomes for metagenomic binning, comparative biology and taxonomic classification.</title>
        <authorList>
            <person name="Goeker M."/>
        </authorList>
    </citation>
    <scope>NUCLEOTIDE SEQUENCE [LARGE SCALE GENOMIC DNA]</scope>
    <source>
        <strain evidence="2 3">DSM 25903</strain>
    </source>
</reference>
<evidence type="ECO:0008006" key="4">
    <source>
        <dbReference type="Google" id="ProtNLM"/>
    </source>
</evidence>
<evidence type="ECO:0000313" key="2">
    <source>
        <dbReference type="EMBL" id="TDR93146.1"/>
    </source>
</evidence>
<keyword evidence="3" id="KW-1185">Reference proteome</keyword>
<protein>
    <recommendedName>
        <fullName evidence="4">FlgN protein</fullName>
    </recommendedName>
</protein>
<comment type="caution">
    <text evidence="2">The sequence shown here is derived from an EMBL/GenBank/DDBJ whole genome shotgun (WGS) entry which is preliminary data.</text>
</comment>
<dbReference type="AlphaFoldDB" id="A0A4R7C8H1"/>
<name>A0A4R7C8H1_9HYPH</name>